<dbReference type="Proteomes" id="UP001501867">
    <property type="component" value="Unassembled WGS sequence"/>
</dbReference>
<proteinExistence type="predicted"/>
<reference evidence="1 2" key="1">
    <citation type="journal article" date="2019" name="Int. J. Syst. Evol. Microbiol.">
        <title>The Global Catalogue of Microorganisms (GCM) 10K type strain sequencing project: providing services to taxonomists for standard genome sequencing and annotation.</title>
        <authorList>
            <consortium name="The Broad Institute Genomics Platform"/>
            <consortium name="The Broad Institute Genome Sequencing Center for Infectious Disease"/>
            <person name="Wu L."/>
            <person name="Ma J."/>
        </authorList>
    </citation>
    <scope>NUCLEOTIDE SEQUENCE [LARGE SCALE GENOMIC DNA]</scope>
    <source>
        <strain evidence="1 2">JCM 4505</strain>
    </source>
</reference>
<name>A0ABN0V8D0_9ACTN</name>
<gene>
    <name evidence="1" type="ORF">GCM10010302_17020</name>
</gene>
<evidence type="ECO:0000313" key="1">
    <source>
        <dbReference type="EMBL" id="GAA0279868.1"/>
    </source>
</evidence>
<comment type="caution">
    <text evidence="1">The sequence shown here is derived from an EMBL/GenBank/DDBJ whole genome shotgun (WGS) entry which is preliminary data.</text>
</comment>
<evidence type="ECO:0000313" key="2">
    <source>
        <dbReference type="Proteomes" id="UP001501867"/>
    </source>
</evidence>
<organism evidence="1 2">
    <name type="scientific">Streptomyces polychromogenes</name>
    <dbReference type="NCBI Taxonomy" id="67342"/>
    <lineage>
        <taxon>Bacteria</taxon>
        <taxon>Bacillati</taxon>
        <taxon>Actinomycetota</taxon>
        <taxon>Actinomycetes</taxon>
        <taxon>Kitasatosporales</taxon>
        <taxon>Streptomycetaceae</taxon>
        <taxon>Streptomyces</taxon>
    </lineage>
</organism>
<accession>A0ABN0V8D0</accession>
<sequence>MGTCGLKDTGRVLGGFEPVGFCDRYGRTVQQELAIPKAEAGDRSDRADRLRLLVS</sequence>
<protein>
    <submittedName>
        <fullName evidence="1">Uncharacterized protein</fullName>
    </submittedName>
</protein>
<keyword evidence="2" id="KW-1185">Reference proteome</keyword>
<dbReference type="EMBL" id="BAAABV010000011">
    <property type="protein sequence ID" value="GAA0279868.1"/>
    <property type="molecule type" value="Genomic_DNA"/>
</dbReference>